<dbReference type="InterPro" id="IPR010461">
    <property type="entry name" value="ComK"/>
</dbReference>
<dbReference type="AlphaFoldDB" id="A0A4R5VXV8"/>
<comment type="caution">
    <text evidence="1">The sequence shown here is derived from an EMBL/GenBank/DDBJ whole genome shotgun (WGS) entry which is preliminary data.</text>
</comment>
<reference evidence="1 2" key="1">
    <citation type="submission" date="2019-03" db="EMBL/GenBank/DDBJ databases">
        <title>Bacillus niacini sp. nov. a Nicotinate-Metabolizing Mesophile Isolated from Soil.</title>
        <authorList>
            <person name="Zhang G."/>
        </authorList>
    </citation>
    <scope>NUCLEOTIDE SEQUENCE [LARGE SCALE GENOMIC DNA]</scope>
    <source>
        <strain evidence="1 2">WN066</strain>
    </source>
</reference>
<dbReference type="GO" id="GO:0030420">
    <property type="term" value="P:establishment of competence for transformation"/>
    <property type="evidence" value="ECO:0007669"/>
    <property type="project" value="InterPro"/>
</dbReference>
<sequence length="173" mass="20081">MEKFHIIKPSFMYMEGHVDRFAKLCSKVTQTDGIILVDKSPVQILNDSIRCIGFNFKGALETSKWIMGDSYMCPIMVNPIQRIVVFPTKSIKNEDSIWLNPDQILRTSSYYNKTKVEFKNGHMLIVPCRLSAFNTKLQTAEQFRRITCGIARDPLCFVLEPKRKRMKLGRKKQ</sequence>
<dbReference type="Pfam" id="PF06338">
    <property type="entry name" value="ComK"/>
    <property type="match status" value="1"/>
</dbReference>
<organism evidence="1 2">
    <name type="scientific">Bacillus salipaludis</name>
    <dbReference type="NCBI Taxonomy" id="2547811"/>
    <lineage>
        <taxon>Bacteria</taxon>
        <taxon>Bacillati</taxon>
        <taxon>Bacillota</taxon>
        <taxon>Bacilli</taxon>
        <taxon>Bacillales</taxon>
        <taxon>Bacillaceae</taxon>
        <taxon>Bacillus</taxon>
    </lineage>
</organism>
<proteinExistence type="predicted"/>
<name>A0A4R5VXV8_9BACI</name>
<protein>
    <recommendedName>
        <fullName evidence="3">Competence protein ComK</fullName>
    </recommendedName>
</protein>
<evidence type="ECO:0000313" key="2">
    <source>
        <dbReference type="Proteomes" id="UP000295132"/>
    </source>
</evidence>
<gene>
    <name evidence="1" type="ORF">E2K98_04635</name>
</gene>
<evidence type="ECO:0000313" key="1">
    <source>
        <dbReference type="EMBL" id="TDK64152.1"/>
    </source>
</evidence>
<dbReference type="EMBL" id="SMYO01000002">
    <property type="protein sequence ID" value="TDK64152.1"/>
    <property type="molecule type" value="Genomic_DNA"/>
</dbReference>
<accession>A0A4R5VXV8</accession>
<dbReference type="RefSeq" id="WP_133333092.1">
    <property type="nucleotide sequence ID" value="NZ_SMYO01000002.1"/>
</dbReference>
<dbReference type="Proteomes" id="UP000295132">
    <property type="component" value="Unassembled WGS sequence"/>
</dbReference>
<evidence type="ECO:0008006" key="3">
    <source>
        <dbReference type="Google" id="ProtNLM"/>
    </source>
</evidence>